<organism evidence="2 3">
    <name type="scientific">Tetradesmus obliquus</name>
    <name type="common">Green alga</name>
    <name type="synonym">Acutodesmus obliquus</name>
    <dbReference type="NCBI Taxonomy" id="3088"/>
    <lineage>
        <taxon>Eukaryota</taxon>
        <taxon>Viridiplantae</taxon>
        <taxon>Chlorophyta</taxon>
        <taxon>core chlorophytes</taxon>
        <taxon>Chlorophyceae</taxon>
        <taxon>CS clade</taxon>
        <taxon>Sphaeropleales</taxon>
        <taxon>Scenedesmaceae</taxon>
        <taxon>Tetradesmus</taxon>
    </lineage>
</organism>
<evidence type="ECO:0000256" key="1">
    <source>
        <dbReference type="SAM" id="SignalP"/>
    </source>
</evidence>
<evidence type="ECO:0000313" key="2">
    <source>
        <dbReference type="EMBL" id="WIA22680.1"/>
    </source>
</evidence>
<protein>
    <recommendedName>
        <fullName evidence="4">Pherophorin domain-containing protein</fullName>
    </recommendedName>
</protein>
<dbReference type="Proteomes" id="UP001244341">
    <property type="component" value="Chromosome 15b"/>
</dbReference>
<dbReference type="EMBL" id="CP126222">
    <property type="protein sequence ID" value="WIA22680.1"/>
    <property type="molecule type" value="Genomic_DNA"/>
</dbReference>
<accession>A0ABY8UN16</accession>
<name>A0ABY8UN16_TETOB</name>
<reference evidence="2 3" key="1">
    <citation type="submission" date="2023-05" db="EMBL/GenBank/DDBJ databases">
        <title>A 100% complete, gapless, phased diploid assembly of the Scenedesmus obliquus UTEX 3031 genome.</title>
        <authorList>
            <person name="Biondi T.C."/>
            <person name="Hanschen E.R."/>
            <person name="Kwon T."/>
            <person name="Eng W."/>
            <person name="Kruse C.P.S."/>
            <person name="Koehler S.I."/>
            <person name="Kunde Y."/>
            <person name="Gleasner C.D."/>
            <person name="You Mak K.T."/>
            <person name="Polle J."/>
            <person name="Hovde B.T."/>
            <person name="Starkenburg S.R."/>
        </authorList>
    </citation>
    <scope>NUCLEOTIDE SEQUENCE [LARGE SCALE GENOMIC DNA]</scope>
    <source>
        <strain evidence="2 3">DOE0152z</strain>
    </source>
</reference>
<keyword evidence="3" id="KW-1185">Reference proteome</keyword>
<feature type="signal peptide" evidence="1">
    <location>
        <begin position="1"/>
        <end position="26"/>
    </location>
</feature>
<gene>
    <name evidence="2" type="ORF">OEZ85_001091</name>
</gene>
<proteinExistence type="predicted"/>
<feature type="chain" id="PRO_5047195260" description="Pherophorin domain-containing protein" evidence="1">
    <location>
        <begin position="27"/>
        <end position="279"/>
    </location>
</feature>
<evidence type="ECO:0008006" key="4">
    <source>
        <dbReference type="Google" id="ProtNLM"/>
    </source>
</evidence>
<keyword evidence="1" id="KW-0732">Signal</keyword>
<sequence length="279" mass="29223">MTQMKAIIPLLLAVALSSCLLCPASAQDVEAAHWGGKPGKPHNPPQNCQPEAPFNAKTFDWASVYTAYPVNNVVGTGILLNTVDLFTCSAPYALCAYANCTIVEGTNPPVAECGCQVSSATLGRGALSIGTTPTILDKNLQTATAQRCGSSIGLTYSICTNPPNQAPFCPLMRRNRCGKASMYGGVFDVISTFNTSTWPSGITSPQGGSGPGFKYCTKGCATNCFAAACHLKTAWNGMPATCYCPVYCQPGFIMSSNSTGYECEGQSVNGKLAYIQNGT</sequence>
<dbReference type="PROSITE" id="PS51257">
    <property type="entry name" value="PROKAR_LIPOPROTEIN"/>
    <property type="match status" value="1"/>
</dbReference>
<evidence type="ECO:0000313" key="3">
    <source>
        <dbReference type="Proteomes" id="UP001244341"/>
    </source>
</evidence>